<sequence>MQLFVLLYFVGFLKTLFIILAVYYGFRFLMRWLAPKVVDKAAQKLYDDMKKKSGRPGKEEKREGEVTIEQSERHEKKYNRSDGEYIDFEEVD</sequence>
<evidence type="ECO:0000313" key="4">
    <source>
        <dbReference type="EMBL" id="PSK85748.1"/>
    </source>
</evidence>
<evidence type="ECO:0000256" key="2">
    <source>
        <dbReference type="SAM" id="Phobius"/>
    </source>
</evidence>
<feature type="region of interest" description="Disordered" evidence="1">
    <location>
        <begin position="49"/>
        <end position="81"/>
    </location>
</feature>
<feature type="transmembrane region" description="Helical" evidence="2">
    <location>
        <begin position="6"/>
        <end position="26"/>
    </location>
</feature>
<comment type="caution">
    <text evidence="4">The sequence shown here is derived from an EMBL/GenBank/DDBJ whole genome shotgun (WGS) entry which is preliminary data.</text>
</comment>
<keyword evidence="6" id="KW-1185">Reference proteome</keyword>
<reference evidence="4 5" key="1">
    <citation type="submission" date="2018-03" db="EMBL/GenBank/DDBJ databases">
        <title>Genomic Encyclopedia of Archaeal and Bacterial Type Strains, Phase II (KMG-II): from individual species to whole genera.</title>
        <authorList>
            <person name="Goeker M."/>
        </authorList>
    </citation>
    <scope>NUCLEOTIDE SEQUENCE [LARGE SCALE GENOMIC DNA]</scope>
    <source>
        <strain evidence="4 5">DSM 27267</strain>
    </source>
</reference>
<dbReference type="EMBL" id="BLAU01000001">
    <property type="protein sequence ID" value="GET20367.1"/>
    <property type="molecule type" value="Genomic_DNA"/>
</dbReference>
<evidence type="ECO:0000313" key="6">
    <source>
        <dbReference type="Proteomes" id="UP000396862"/>
    </source>
</evidence>
<gene>
    <name evidence="4" type="ORF">CLV93_101719</name>
    <name evidence="3" type="ORF">JCM18694_06130</name>
</gene>
<name>A0A2P8CL93_9BACT</name>
<dbReference type="OrthoDB" id="1122320at2"/>
<reference evidence="3 6" key="2">
    <citation type="submission" date="2019-10" db="EMBL/GenBank/DDBJ databases">
        <title>Prolixibacter strains distinguished by the presence of nitrate reductase genes were adept at nitrate-dependent anaerobic corrosion of metallic iron and carbon steel.</title>
        <authorList>
            <person name="Iino T."/>
            <person name="Shono N."/>
            <person name="Ito K."/>
            <person name="Nakamura R."/>
            <person name="Sueoka K."/>
            <person name="Harayama S."/>
            <person name="Ohkuma M."/>
        </authorList>
    </citation>
    <scope>NUCLEOTIDE SEQUENCE [LARGE SCALE GENOMIC DNA]</scope>
    <source>
        <strain evidence="3 6">MIC1-1</strain>
    </source>
</reference>
<keyword evidence="2" id="KW-1133">Transmembrane helix</keyword>
<evidence type="ECO:0000313" key="5">
    <source>
        <dbReference type="Proteomes" id="UP000240621"/>
    </source>
</evidence>
<organism evidence="4 5">
    <name type="scientific">Prolixibacter denitrificans</name>
    <dbReference type="NCBI Taxonomy" id="1541063"/>
    <lineage>
        <taxon>Bacteria</taxon>
        <taxon>Pseudomonadati</taxon>
        <taxon>Bacteroidota</taxon>
        <taxon>Bacteroidia</taxon>
        <taxon>Marinilabiliales</taxon>
        <taxon>Prolixibacteraceae</taxon>
        <taxon>Prolixibacter</taxon>
    </lineage>
</organism>
<keyword evidence="2" id="KW-0472">Membrane</keyword>
<keyword evidence="2" id="KW-0812">Transmembrane</keyword>
<dbReference type="Proteomes" id="UP000240621">
    <property type="component" value="Unassembled WGS sequence"/>
</dbReference>
<evidence type="ECO:0000313" key="3">
    <source>
        <dbReference type="EMBL" id="GET20367.1"/>
    </source>
</evidence>
<dbReference type="EMBL" id="PYGC01000001">
    <property type="protein sequence ID" value="PSK85748.1"/>
    <property type="molecule type" value="Genomic_DNA"/>
</dbReference>
<dbReference type="Proteomes" id="UP000396862">
    <property type="component" value="Unassembled WGS sequence"/>
</dbReference>
<proteinExistence type="predicted"/>
<evidence type="ECO:0000256" key="1">
    <source>
        <dbReference type="SAM" id="MobiDB-lite"/>
    </source>
</evidence>
<protein>
    <submittedName>
        <fullName evidence="4">Uncharacterized protein DUF4834</fullName>
    </submittedName>
</protein>
<accession>A0A2P8CL93</accession>
<dbReference type="AlphaFoldDB" id="A0A2P8CL93"/>
<dbReference type="RefSeq" id="WP_106540762.1">
    <property type="nucleotide sequence ID" value="NZ_BLAU01000001.1"/>
</dbReference>